<dbReference type="AlphaFoldDB" id="A0A9N9HZQ5"/>
<comment type="caution">
    <text evidence="2">The sequence shown here is derived from an EMBL/GenBank/DDBJ whole genome shotgun (WGS) entry which is preliminary data.</text>
</comment>
<organism evidence="2 3">
    <name type="scientific">Cetraspora pellucida</name>
    <dbReference type="NCBI Taxonomy" id="1433469"/>
    <lineage>
        <taxon>Eukaryota</taxon>
        <taxon>Fungi</taxon>
        <taxon>Fungi incertae sedis</taxon>
        <taxon>Mucoromycota</taxon>
        <taxon>Glomeromycotina</taxon>
        <taxon>Glomeromycetes</taxon>
        <taxon>Diversisporales</taxon>
        <taxon>Gigasporaceae</taxon>
        <taxon>Cetraspora</taxon>
    </lineage>
</organism>
<keyword evidence="1" id="KW-0472">Membrane</keyword>
<name>A0A9N9HZQ5_9GLOM</name>
<keyword evidence="3" id="KW-1185">Reference proteome</keyword>
<feature type="transmembrane region" description="Helical" evidence="1">
    <location>
        <begin position="16"/>
        <end position="38"/>
    </location>
</feature>
<accession>A0A9N9HZQ5</accession>
<gene>
    <name evidence="2" type="ORF">CPELLU_LOCUS12465</name>
</gene>
<evidence type="ECO:0000313" key="2">
    <source>
        <dbReference type="EMBL" id="CAG8713662.1"/>
    </source>
</evidence>
<sequence>MELQQNDLVKALKNLAVYWVLICFILVFLCNFVVYGQLNSTLLVIKRRRFIGLEPYVL</sequence>
<keyword evidence="1" id="KW-0812">Transmembrane</keyword>
<proteinExistence type="predicted"/>
<evidence type="ECO:0000256" key="1">
    <source>
        <dbReference type="SAM" id="Phobius"/>
    </source>
</evidence>
<feature type="non-terminal residue" evidence="2">
    <location>
        <position position="1"/>
    </location>
</feature>
<feature type="non-terminal residue" evidence="2">
    <location>
        <position position="58"/>
    </location>
</feature>
<protein>
    <submittedName>
        <fullName evidence="2">8477_t:CDS:1</fullName>
    </submittedName>
</protein>
<dbReference type="EMBL" id="CAJVQA010012103">
    <property type="protein sequence ID" value="CAG8713662.1"/>
    <property type="molecule type" value="Genomic_DNA"/>
</dbReference>
<evidence type="ECO:0000313" key="3">
    <source>
        <dbReference type="Proteomes" id="UP000789759"/>
    </source>
</evidence>
<keyword evidence="1" id="KW-1133">Transmembrane helix</keyword>
<reference evidence="2" key="1">
    <citation type="submission" date="2021-06" db="EMBL/GenBank/DDBJ databases">
        <authorList>
            <person name="Kallberg Y."/>
            <person name="Tangrot J."/>
            <person name="Rosling A."/>
        </authorList>
    </citation>
    <scope>NUCLEOTIDE SEQUENCE</scope>
    <source>
        <strain evidence="2">FL966</strain>
    </source>
</reference>
<dbReference type="Proteomes" id="UP000789759">
    <property type="component" value="Unassembled WGS sequence"/>
</dbReference>